<evidence type="ECO:0000313" key="4">
    <source>
        <dbReference type="EMBL" id="QDU41858.1"/>
    </source>
</evidence>
<dbReference type="GO" id="GO:0030976">
    <property type="term" value="F:thiamine pyrophosphate binding"/>
    <property type="evidence" value="ECO:0007669"/>
    <property type="project" value="InterPro"/>
</dbReference>
<evidence type="ECO:0000256" key="2">
    <source>
        <dbReference type="ARBA" id="ARBA00023239"/>
    </source>
</evidence>
<evidence type="ECO:0000256" key="1">
    <source>
        <dbReference type="ARBA" id="ARBA00022793"/>
    </source>
</evidence>
<dbReference type="KEGG" id="sdyn:Mal52_03120"/>
<evidence type="ECO:0000259" key="3">
    <source>
        <dbReference type="Pfam" id="PF02775"/>
    </source>
</evidence>
<proteinExistence type="predicted"/>
<dbReference type="Proteomes" id="UP000319383">
    <property type="component" value="Chromosome"/>
</dbReference>
<dbReference type="GO" id="GO:0044281">
    <property type="term" value="P:small molecule metabolic process"/>
    <property type="evidence" value="ECO:0007669"/>
    <property type="project" value="UniProtKB-ARBA"/>
</dbReference>
<keyword evidence="2 4" id="KW-0456">Lyase</keyword>
<protein>
    <submittedName>
        <fullName evidence="4">Benzoylformate decarboxylase</fullName>
        <ecNumber evidence="4">4.1.1.7</ecNumber>
    </submittedName>
</protein>
<reference evidence="4 5" key="1">
    <citation type="submission" date="2019-02" db="EMBL/GenBank/DDBJ databases">
        <title>Deep-cultivation of Planctomycetes and their phenomic and genomic characterization uncovers novel biology.</title>
        <authorList>
            <person name="Wiegand S."/>
            <person name="Jogler M."/>
            <person name="Boedeker C."/>
            <person name="Pinto D."/>
            <person name="Vollmers J."/>
            <person name="Rivas-Marin E."/>
            <person name="Kohn T."/>
            <person name="Peeters S.H."/>
            <person name="Heuer A."/>
            <person name="Rast P."/>
            <person name="Oberbeckmann S."/>
            <person name="Bunk B."/>
            <person name="Jeske O."/>
            <person name="Meyerdierks A."/>
            <person name="Storesund J.E."/>
            <person name="Kallscheuer N."/>
            <person name="Luecker S."/>
            <person name="Lage O.M."/>
            <person name="Pohl T."/>
            <person name="Merkel B.J."/>
            <person name="Hornburger P."/>
            <person name="Mueller R.-W."/>
            <person name="Bruemmer F."/>
            <person name="Labrenz M."/>
            <person name="Spormann A.M."/>
            <person name="Op den Camp H."/>
            <person name="Overmann J."/>
            <person name="Amann R."/>
            <person name="Jetten M.S.M."/>
            <person name="Mascher T."/>
            <person name="Medema M.H."/>
            <person name="Devos D.P."/>
            <person name="Kaster A.-K."/>
            <person name="Ovreas L."/>
            <person name="Rohde M."/>
            <person name="Galperin M.Y."/>
            <person name="Jogler C."/>
        </authorList>
    </citation>
    <scope>NUCLEOTIDE SEQUENCE [LARGE SCALE GENOMIC DNA]</scope>
    <source>
        <strain evidence="4 5">Mal52</strain>
    </source>
</reference>
<dbReference type="GO" id="GO:0050695">
    <property type="term" value="F:benzoylformate decarboxylase activity"/>
    <property type="evidence" value="ECO:0007669"/>
    <property type="project" value="UniProtKB-EC"/>
</dbReference>
<dbReference type="PANTHER" id="PTHR42818">
    <property type="entry name" value="SULFOPYRUVATE DECARBOXYLASE SUBUNIT ALPHA"/>
    <property type="match status" value="1"/>
</dbReference>
<sequence>MTPPPQMPLPAALEVLHDARTGQIVITTMGSAREWMQLGSDPLDFVYAPSAMGEAPAVGLGLALAQPDRQVIVCNGDGCMLMNLGSLVTVTAQSPQNYVLIVFENGHYEVTGMQQTAASADARQRGDAIDFCATARGCGFTSVYEFDDLNAWRDSIATVLGETGPTFVLLKVAPVPGGAVPRSPAPPAERAVALREVLTNS</sequence>
<dbReference type="InterPro" id="IPR029061">
    <property type="entry name" value="THDP-binding"/>
</dbReference>
<dbReference type="PANTHER" id="PTHR42818:SF1">
    <property type="entry name" value="SULFOPYRUVATE DECARBOXYLASE"/>
    <property type="match status" value="1"/>
</dbReference>
<dbReference type="InterPro" id="IPR051818">
    <property type="entry name" value="TPP_dependent_decarboxylase"/>
</dbReference>
<dbReference type="Gene3D" id="3.40.50.970">
    <property type="match status" value="1"/>
</dbReference>
<keyword evidence="1" id="KW-0210">Decarboxylase</keyword>
<dbReference type="EMBL" id="CP036276">
    <property type="protein sequence ID" value="QDU41858.1"/>
    <property type="molecule type" value="Genomic_DNA"/>
</dbReference>
<dbReference type="SUPFAM" id="SSF52518">
    <property type="entry name" value="Thiamin diphosphate-binding fold (THDP-binding)"/>
    <property type="match status" value="1"/>
</dbReference>
<dbReference type="RefSeq" id="WP_145373847.1">
    <property type="nucleotide sequence ID" value="NZ_CP036276.1"/>
</dbReference>
<evidence type="ECO:0000313" key="5">
    <source>
        <dbReference type="Proteomes" id="UP000319383"/>
    </source>
</evidence>
<dbReference type="EC" id="4.1.1.7" evidence="4"/>
<feature type="domain" description="Thiamine pyrophosphate enzyme TPP-binding" evidence="3">
    <location>
        <begin position="50"/>
        <end position="168"/>
    </location>
</feature>
<dbReference type="Pfam" id="PF02775">
    <property type="entry name" value="TPP_enzyme_C"/>
    <property type="match status" value="1"/>
</dbReference>
<organism evidence="4 5">
    <name type="scientific">Symmachiella dynata</name>
    <dbReference type="NCBI Taxonomy" id="2527995"/>
    <lineage>
        <taxon>Bacteria</taxon>
        <taxon>Pseudomonadati</taxon>
        <taxon>Planctomycetota</taxon>
        <taxon>Planctomycetia</taxon>
        <taxon>Planctomycetales</taxon>
        <taxon>Planctomycetaceae</taxon>
        <taxon>Symmachiella</taxon>
    </lineage>
</organism>
<gene>
    <name evidence="4" type="primary">mdlC_1</name>
    <name evidence="4" type="ORF">Mal52_03120</name>
</gene>
<dbReference type="AlphaFoldDB" id="A0A517ZHA7"/>
<keyword evidence="5" id="KW-1185">Reference proteome</keyword>
<name>A0A517ZHA7_9PLAN</name>
<dbReference type="InterPro" id="IPR011766">
    <property type="entry name" value="TPP_enzyme_TPP-bd"/>
</dbReference>
<accession>A0A517ZHA7</accession>